<name>A0A0D0BRJ8_9AGAR</name>
<dbReference type="Gene3D" id="1.20.1420.10">
    <property type="entry name" value="Talin, central domain"/>
    <property type="match status" value="1"/>
</dbReference>
<dbReference type="Gene3D" id="1.20.1410.10">
    <property type="entry name" value="I/LWEQ domain"/>
    <property type="match status" value="1"/>
</dbReference>
<dbReference type="GO" id="GO:0005634">
    <property type="term" value="C:nucleus"/>
    <property type="evidence" value="ECO:0007669"/>
    <property type="project" value="TreeGrafter"/>
</dbReference>
<keyword evidence="3" id="KW-1185">Reference proteome</keyword>
<dbReference type="Pfam" id="PF13324">
    <property type="entry name" value="GCIP_N"/>
    <property type="match status" value="1"/>
</dbReference>
<accession>A0A0D0BRJ8</accession>
<protein>
    <recommendedName>
        <fullName evidence="1">Cyclin-D1-binding protein 1-like N-terminal domain-containing protein</fullName>
    </recommendedName>
</protein>
<dbReference type="Proteomes" id="UP000053593">
    <property type="component" value="Unassembled WGS sequence"/>
</dbReference>
<dbReference type="InterPro" id="IPR026907">
    <property type="entry name" value="GCIP-like"/>
</dbReference>
<evidence type="ECO:0000259" key="1">
    <source>
        <dbReference type="Pfam" id="PF13324"/>
    </source>
</evidence>
<proteinExistence type="predicted"/>
<dbReference type="HOGENOM" id="CLU_059613_0_0_1"/>
<dbReference type="InterPro" id="IPR049317">
    <property type="entry name" value="GCIP-like_N"/>
</dbReference>
<evidence type="ECO:0000313" key="2">
    <source>
        <dbReference type="EMBL" id="KIK57836.1"/>
    </source>
</evidence>
<gene>
    <name evidence="2" type="ORF">GYMLUDRAFT_86706</name>
</gene>
<sequence>MTDQQKAIEAIESLVQTCKSVKASISNHPKFLDDPPALPVLYKDLISLLSLIYGSVTKLSLALKPSSPTYSACLLPIKDISDRIAALSHCVNMFNASVHGATLIKETLSIVTEVVDAVEALATTFLEIERSDLRSNRDYLVRTGAIHNIIETARSSEGLAKDNSTAIRRLWQKDAGTLEDGIREVGEMIQDAQSETDPDEEGGWDELGIGPSKPFTEDELNRTKKVVCVKKILPCYLIFLQVLTVLRLCNLLHKKIISDILSAPSPSLLNTALDKLAPLSPALLGASDELISTLDSPQDVESIATELNALKTVIDDIRTRLSSLKTDSGSNALLSLETDSDNALTVSLERISLTEKAAVPTNLNPREKWFNNCFAQIAKAIQSAA</sequence>
<dbReference type="PANTHER" id="PTHR15492">
    <property type="entry name" value="CYCLIN D1-BINDING PROTEIN 1"/>
    <property type="match status" value="1"/>
</dbReference>
<organism evidence="2 3">
    <name type="scientific">Collybiopsis luxurians FD-317 M1</name>
    <dbReference type="NCBI Taxonomy" id="944289"/>
    <lineage>
        <taxon>Eukaryota</taxon>
        <taxon>Fungi</taxon>
        <taxon>Dikarya</taxon>
        <taxon>Basidiomycota</taxon>
        <taxon>Agaricomycotina</taxon>
        <taxon>Agaricomycetes</taxon>
        <taxon>Agaricomycetidae</taxon>
        <taxon>Agaricales</taxon>
        <taxon>Marasmiineae</taxon>
        <taxon>Omphalotaceae</taxon>
        <taxon>Collybiopsis</taxon>
        <taxon>Collybiopsis luxurians</taxon>
    </lineage>
</organism>
<dbReference type="AlphaFoldDB" id="A0A0D0BRJ8"/>
<dbReference type="PANTHER" id="PTHR15492:SF1">
    <property type="entry name" value="CYCLIN-D1-BINDING PROTEIN 1"/>
    <property type="match status" value="1"/>
</dbReference>
<reference evidence="2 3" key="1">
    <citation type="submission" date="2014-04" db="EMBL/GenBank/DDBJ databases">
        <title>Evolutionary Origins and Diversification of the Mycorrhizal Mutualists.</title>
        <authorList>
            <consortium name="DOE Joint Genome Institute"/>
            <consortium name="Mycorrhizal Genomics Consortium"/>
            <person name="Kohler A."/>
            <person name="Kuo A."/>
            <person name="Nagy L.G."/>
            <person name="Floudas D."/>
            <person name="Copeland A."/>
            <person name="Barry K.W."/>
            <person name="Cichocki N."/>
            <person name="Veneault-Fourrey C."/>
            <person name="LaButti K."/>
            <person name="Lindquist E.A."/>
            <person name="Lipzen A."/>
            <person name="Lundell T."/>
            <person name="Morin E."/>
            <person name="Murat C."/>
            <person name="Riley R."/>
            <person name="Ohm R."/>
            <person name="Sun H."/>
            <person name="Tunlid A."/>
            <person name="Henrissat B."/>
            <person name="Grigoriev I.V."/>
            <person name="Hibbett D.S."/>
            <person name="Martin F."/>
        </authorList>
    </citation>
    <scope>NUCLEOTIDE SEQUENCE [LARGE SCALE GENOMIC DNA]</scope>
    <source>
        <strain evidence="2 3">FD-317 M1</strain>
    </source>
</reference>
<dbReference type="OrthoDB" id="41588at2759"/>
<feature type="domain" description="Cyclin-D1-binding protein 1-like N-terminal" evidence="1">
    <location>
        <begin position="44"/>
        <end position="191"/>
    </location>
</feature>
<dbReference type="EMBL" id="KN834789">
    <property type="protein sequence ID" value="KIK57836.1"/>
    <property type="molecule type" value="Genomic_DNA"/>
</dbReference>
<evidence type="ECO:0000313" key="3">
    <source>
        <dbReference type="Proteomes" id="UP000053593"/>
    </source>
</evidence>